<name>A0A847TBJ6_HALVO</name>
<keyword evidence="2" id="KW-0255">Endonuclease</keyword>
<reference evidence="2" key="1">
    <citation type="submission" date="2019-12" db="EMBL/GenBank/DDBJ databases">
        <title>Haloferax alexandrinus strain pws11.</title>
        <authorList>
            <person name="Verma D.K."/>
            <person name="Gopal K."/>
            <person name="Prasad E.S."/>
        </authorList>
    </citation>
    <scope>NUCLEOTIDE SEQUENCE</scope>
    <source>
        <strain evidence="2">Pws11</strain>
    </source>
</reference>
<dbReference type="AlphaFoldDB" id="A0A847TBJ6"/>
<sequence length="451" mass="50004">MTGIAIITAGREDAYQDYLHSVKGGHDPAEFDGFLSETEREAVTDQDSGCVHLWGTSVDSKWQSVEPGDIALVYRGGKYIAQATVVRTRDDLELAEHLWRTEGNPWDPENPWRYLIFLSDVEEIDAGIESFNDLVGYQDNYIPQGFSRVSDERIRRLDADFESVETAVNELTGSGVRVHEFDDEETDDDPAIGTNVELGQQLVGASHAGDRYEELEELVAKAFSRLGFEARWIVGGDDTDVEITAPIHSIVEVKARSNGTLASPDATRIAGHKDRHGADHAIVVGPGFAPAAIEDADRQDLVLLATDHLREVLARREQYGVSPEVLATYLTEPGAFQDDRLDQLDEQLRTRLSGTQDLVAVMEALQRADAREGTAENLRLILKGMYDEDRVPDEHVIEQSLNLLAHPSIQLAEYVDGQYQPTTTTANAKVALRRFGNFIDEVDAGDEEKDV</sequence>
<dbReference type="InterPro" id="IPR011335">
    <property type="entry name" value="Restrct_endonuc-II-like"/>
</dbReference>
<protein>
    <submittedName>
        <fullName evidence="2">Restriction endonuclease</fullName>
    </submittedName>
</protein>
<dbReference type="SUPFAM" id="SSF52980">
    <property type="entry name" value="Restriction endonuclease-like"/>
    <property type="match status" value="1"/>
</dbReference>
<dbReference type="RefSeq" id="WP_170076584.1">
    <property type="nucleotide sequence ID" value="NZ_WOWC01000001.1"/>
</dbReference>
<feature type="domain" description="Restriction endonuclease type IV Mrr" evidence="1">
    <location>
        <begin position="213"/>
        <end position="312"/>
    </location>
</feature>
<dbReference type="GO" id="GO:0009307">
    <property type="term" value="P:DNA restriction-modification system"/>
    <property type="evidence" value="ECO:0007669"/>
    <property type="project" value="InterPro"/>
</dbReference>
<evidence type="ECO:0000313" key="3">
    <source>
        <dbReference type="Proteomes" id="UP000619835"/>
    </source>
</evidence>
<keyword evidence="2" id="KW-0540">Nuclease</keyword>
<accession>A0A847TBJ6</accession>
<organism evidence="2 3">
    <name type="scientific">Haloferax volcanii</name>
    <name type="common">Halobacterium volcanii</name>
    <dbReference type="NCBI Taxonomy" id="2246"/>
    <lineage>
        <taxon>Archaea</taxon>
        <taxon>Methanobacteriati</taxon>
        <taxon>Methanobacteriota</taxon>
        <taxon>Stenosarchaea group</taxon>
        <taxon>Halobacteria</taxon>
        <taxon>Halobacteriales</taxon>
        <taxon>Haloferacaceae</taxon>
        <taxon>Haloferax</taxon>
    </lineage>
</organism>
<comment type="caution">
    <text evidence="2">The sequence shown here is derived from an EMBL/GenBank/DDBJ whole genome shotgun (WGS) entry which is preliminary data.</text>
</comment>
<evidence type="ECO:0000259" key="1">
    <source>
        <dbReference type="Pfam" id="PF04471"/>
    </source>
</evidence>
<dbReference type="EMBL" id="WOWC01000001">
    <property type="protein sequence ID" value="NLV02992.1"/>
    <property type="molecule type" value="Genomic_DNA"/>
</dbReference>
<dbReference type="Pfam" id="PF04471">
    <property type="entry name" value="Mrr_cat"/>
    <property type="match status" value="1"/>
</dbReference>
<dbReference type="GO" id="GO:0004519">
    <property type="term" value="F:endonuclease activity"/>
    <property type="evidence" value="ECO:0007669"/>
    <property type="project" value="UniProtKB-KW"/>
</dbReference>
<proteinExistence type="predicted"/>
<dbReference type="GO" id="GO:0003677">
    <property type="term" value="F:DNA binding"/>
    <property type="evidence" value="ECO:0007669"/>
    <property type="project" value="InterPro"/>
</dbReference>
<evidence type="ECO:0000313" key="2">
    <source>
        <dbReference type="EMBL" id="NLV02992.1"/>
    </source>
</evidence>
<dbReference type="InterPro" id="IPR007560">
    <property type="entry name" value="Restrct_endonuc_IV_Mrr"/>
</dbReference>
<keyword evidence="2" id="KW-0378">Hydrolase</keyword>
<gene>
    <name evidence="2" type="ORF">GOC85_10410</name>
</gene>
<dbReference type="Proteomes" id="UP000619835">
    <property type="component" value="Unassembled WGS sequence"/>
</dbReference>